<dbReference type="Proteomes" id="UP000005666">
    <property type="component" value="Chromosome 3"/>
</dbReference>
<dbReference type="HOGENOM" id="CLU_083705_0_0_1"/>
<evidence type="ECO:0000256" key="4">
    <source>
        <dbReference type="ARBA" id="ARBA00023242"/>
    </source>
</evidence>
<evidence type="ECO:0000313" key="9">
    <source>
        <dbReference type="Proteomes" id="UP000005666"/>
    </source>
</evidence>
<name>G8BR59_TETPH</name>
<keyword evidence="2" id="KW-0378">Hydrolase</keyword>
<dbReference type="OMA" id="HEPTERD"/>
<dbReference type="GO" id="GO:0000175">
    <property type="term" value="F:3'-5'-RNA exonuclease activity"/>
    <property type="evidence" value="ECO:0007669"/>
    <property type="project" value="TreeGrafter"/>
</dbReference>
<protein>
    <recommendedName>
        <fullName evidence="5">U6 snRNA phosphodiesterase 1</fullName>
    </recommendedName>
    <alternativeName>
        <fullName evidence="6">3'-5' RNA exonuclease USB1</fullName>
    </alternativeName>
</protein>
<keyword evidence="9" id="KW-1185">Reference proteome</keyword>
<evidence type="ECO:0000256" key="5">
    <source>
        <dbReference type="ARBA" id="ARBA00029543"/>
    </source>
</evidence>
<dbReference type="PANTHER" id="PTHR13522">
    <property type="entry name" value="U6 SNRNA PHOSPHODIESTERASE 1"/>
    <property type="match status" value="1"/>
</dbReference>
<evidence type="ECO:0000313" key="8">
    <source>
        <dbReference type="EMBL" id="CCE62235.1"/>
    </source>
</evidence>
<dbReference type="GO" id="GO:0016829">
    <property type="term" value="F:lyase activity"/>
    <property type="evidence" value="ECO:0007669"/>
    <property type="project" value="UniProtKB-KW"/>
</dbReference>
<dbReference type="GO" id="GO:0034477">
    <property type="term" value="P:U6 snRNA 3'-end processing"/>
    <property type="evidence" value="ECO:0007669"/>
    <property type="project" value="InterPro"/>
</dbReference>
<evidence type="ECO:0000256" key="2">
    <source>
        <dbReference type="ARBA" id="ARBA00022801"/>
    </source>
</evidence>
<sequence length="272" mass="32012">MDLLRDNYSDSDRDSDDEEKRAQDSDVVVPELSEAVLDKYNIAPSVSRLYSRRDSQGMFNGFINIQYRTSTEMRMKLLHNIVKINSKCNTKLEPLFFTELGSPAVLHISLSQNLFFQSQEQRNSFYRLLEQKIHTAEIRPFDVKFDARPIWFAPLDTKRKTLFLVYKVEDLILESKFKPLQNCINRSLREIFPDKRIKEFEVSLNNLHMSIAKMLDTPDTLIRKYNKKTMDPFLDPDEHAEEFMVLPSFTVKQIKCDVNRKVINIKLLHPQT</sequence>
<dbReference type="EMBL" id="HE612858">
    <property type="protein sequence ID" value="CCE62235.1"/>
    <property type="molecule type" value="Genomic_DNA"/>
</dbReference>
<dbReference type="AlphaFoldDB" id="G8BR59"/>
<feature type="region of interest" description="Disordered" evidence="7">
    <location>
        <begin position="1"/>
        <end position="26"/>
    </location>
</feature>
<dbReference type="eggNOG" id="ENOG502S533">
    <property type="taxonomic scope" value="Eukaryota"/>
</dbReference>
<gene>
    <name evidence="8" type="primary">TPHA0C00790</name>
    <name evidence="8" type="ordered locus">TPHA_0C00790</name>
</gene>
<dbReference type="PANTHER" id="PTHR13522:SF3">
    <property type="entry name" value="U6 SNRNA PHOSPHODIESTERASE 1"/>
    <property type="match status" value="1"/>
</dbReference>
<dbReference type="InterPro" id="IPR027521">
    <property type="entry name" value="Usb1"/>
</dbReference>
<reference evidence="8 9" key="1">
    <citation type="journal article" date="2011" name="Proc. Natl. Acad. Sci. U.S.A.">
        <title>Evolutionary erosion of yeast sex chromosomes by mating-type switching accidents.</title>
        <authorList>
            <person name="Gordon J.L."/>
            <person name="Armisen D."/>
            <person name="Proux-Wera E."/>
            <person name="Oheigeartaigh S.S."/>
            <person name="Byrne K.P."/>
            <person name="Wolfe K.H."/>
        </authorList>
    </citation>
    <scope>NUCLEOTIDE SEQUENCE [LARGE SCALE GENOMIC DNA]</scope>
    <source>
        <strain evidence="9">ATCC 24235 / CBS 4417 / NBRC 1672 / NRRL Y-8282 / UCD 70-5</strain>
    </source>
</reference>
<proteinExistence type="predicted"/>
<dbReference type="STRING" id="1071381.G8BR59"/>
<evidence type="ECO:0000256" key="7">
    <source>
        <dbReference type="SAM" id="MobiDB-lite"/>
    </source>
</evidence>
<dbReference type="Gene3D" id="3.90.1140.10">
    <property type="entry name" value="Cyclic phosphodiesterase"/>
    <property type="match status" value="1"/>
</dbReference>
<dbReference type="GO" id="GO:0005634">
    <property type="term" value="C:nucleus"/>
    <property type="evidence" value="ECO:0007669"/>
    <property type="project" value="TreeGrafter"/>
</dbReference>
<evidence type="ECO:0000256" key="6">
    <source>
        <dbReference type="ARBA" id="ARBA00030030"/>
    </source>
</evidence>
<dbReference type="Pfam" id="PF09749">
    <property type="entry name" value="HVSL"/>
    <property type="match status" value="1"/>
</dbReference>
<dbReference type="KEGG" id="tpf:TPHA_0C00790"/>
<keyword evidence="3" id="KW-0456">Lyase</keyword>
<dbReference type="GeneID" id="11533495"/>
<feature type="compositionally biased region" description="Basic and acidic residues" evidence="7">
    <location>
        <begin position="1"/>
        <end position="24"/>
    </location>
</feature>
<keyword evidence="1" id="KW-0540">Nuclease</keyword>
<evidence type="ECO:0000256" key="1">
    <source>
        <dbReference type="ARBA" id="ARBA00022722"/>
    </source>
</evidence>
<accession>G8BR59</accession>
<evidence type="ECO:0000256" key="3">
    <source>
        <dbReference type="ARBA" id="ARBA00023239"/>
    </source>
</evidence>
<organism evidence="8 9">
    <name type="scientific">Tetrapisispora phaffii (strain ATCC 24235 / CBS 4417 / NBRC 1672 / NRRL Y-8282 / UCD 70-5)</name>
    <name type="common">Yeast</name>
    <name type="synonym">Fabospora phaffii</name>
    <dbReference type="NCBI Taxonomy" id="1071381"/>
    <lineage>
        <taxon>Eukaryota</taxon>
        <taxon>Fungi</taxon>
        <taxon>Dikarya</taxon>
        <taxon>Ascomycota</taxon>
        <taxon>Saccharomycotina</taxon>
        <taxon>Saccharomycetes</taxon>
        <taxon>Saccharomycetales</taxon>
        <taxon>Saccharomycetaceae</taxon>
        <taxon>Tetrapisispora</taxon>
    </lineage>
</organism>
<dbReference type="OrthoDB" id="49151at2759"/>
<dbReference type="RefSeq" id="XP_003684669.1">
    <property type="nucleotide sequence ID" value="XM_003684621.1"/>
</dbReference>
<keyword evidence="4" id="KW-0539">Nucleus</keyword>